<dbReference type="InterPro" id="IPR010461">
    <property type="entry name" value="ComK"/>
</dbReference>
<dbReference type="RefSeq" id="WP_191752833.1">
    <property type="nucleotide sequence ID" value="NZ_JACSQM010000002.1"/>
</dbReference>
<protein>
    <submittedName>
        <fullName evidence="1">Competence protein ComK</fullName>
    </submittedName>
</protein>
<dbReference type="EMBL" id="JACSQM010000002">
    <property type="protein sequence ID" value="MBD7963431.1"/>
    <property type="molecule type" value="Genomic_DNA"/>
</dbReference>
<dbReference type="Pfam" id="PF06338">
    <property type="entry name" value="ComK"/>
    <property type="match status" value="1"/>
</dbReference>
<comment type="caution">
    <text evidence="1">The sequence shown here is derived from an EMBL/GenBank/DDBJ whole genome shotgun (WGS) entry which is preliminary data.</text>
</comment>
<dbReference type="Proteomes" id="UP000603641">
    <property type="component" value="Unassembled WGS sequence"/>
</dbReference>
<name>A0ABR8SIW1_9BACL</name>
<reference evidence="1 2" key="1">
    <citation type="submission" date="2020-08" db="EMBL/GenBank/DDBJ databases">
        <title>A Genomic Blueprint of the Chicken Gut Microbiome.</title>
        <authorList>
            <person name="Gilroy R."/>
            <person name="Ravi A."/>
            <person name="Getino M."/>
            <person name="Pursley I."/>
            <person name="Horton D.L."/>
            <person name="Alikhan N.-F."/>
            <person name="Baker D."/>
            <person name="Gharbi K."/>
            <person name="Hall N."/>
            <person name="Watson M."/>
            <person name="Adriaenssens E.M."/>
            <person name="Foster-Nyarko E."/>
            <person name="Jarju S."/>
            <person name="Secka A."/>
            <person name="Antonio M."/>
            <person name="Oren A."/>
            <person name="Chaudhuri R."/>
            <person name="La Ragione R.M."/>
            <person name="Hildebrand F."/>
            <person name="Pallen M.J."/>
        </authorList>
    </citation>
    <scope>NUCLEOTIDE SEQUENCE [LARGE SCALE GENOMIC DNA]</scope>
    <source>
        <strain evidence="1 2">Sa2CUA10</strain>
    </source>
</reference>
<evidence type="ECO:0000313" key="2">
    <source>
        <dbReference type="Proteomes" id="UP000603641"/>
    </source>
</evidence>
<evidence type="ECO:0000313" key="1">
    <source>
        <dbReference type="EMBL" id="MBD7963431.1"/>
    </source>
</evidence>
<keyword evidence="2" id="KW-1185">Reference proteome</keyword>
<sequence>MEKTLLLRSYEINTSTMAILPFYNEYGEVQTEILESEKNERVALSPIKIINESCLFFGSSYEGRREAVRRSMGYVSLSPIMINLELGIFFFPVESPKNETCIWLSQSHVQRIDSIDSDTCSVHFKNTANLILPQSKYALEAKLFRTAQYRYILSERVNERMTRYDKK</sequence>
<gene>
    <name evidence="1" type="ORF">H9648_05120</name>
</gene>
<organism evidence="1 2">
    <name type="scientific">Fictibacillus norfolkensis</name>
    <dbReference type="NCBI Taxonomy" id="2762233"/>
    <lineage>
        <taxon>Bacteria</taxon>
        <taxon>Bacillati</taxon>
        <taxon>Bacillota</taxon>
        <taxon>Bacilli</taxon>
        <taxon>Bacillales</taxon>
        <taxon>Fictibacillaceae</taxon>
        <taxon>Fictibacillus</taxon>
    </lineage>
</organism>
<proteinExistence type="predicted"/>
<accession>A0ABR8SIW1</accession>